<keyword evidence="5" id="KW-0443">Lipid metabolism</keyword>
<dbReference type="Pfam" id="PF00561">
    <property type="entry name" value="Abhydrolase_1"/>
    <property type="match status" value="1"/>
</dbReference>
<dbReference type="InterPro" id="IPR006693">
    <property type="entry name" value="AB_hydrolase_lipase"/>
</dbReference>
<name>A0A423TSU7_PENVA</name>
<dbReference type="PANTHER" id="PTHR11005">
    <property type="entry name" value="LYSOSOMAL ACID LIPASE-RELATED"/>
    <property type="match status" value="1"/>
</dbReference>
<feature type="signal peptide" evidence="7">
    <location>
        <begin position="1"/>
        <end position="16"/>
    </location>
</feature>
<dbReference type="Gene3D" id="3.40.50.1820">
    <property type="entry name" value="alpha/beta hydrolase"/>
    <property type="match status" value="1"/>
</dbReference>
<evidence type="ECO:0000256" key="7">
    <source>
        <dbReference type="SAM" id="SignalP"/>
    </source>
</evidence>
<dbReference type="Pfam" id="PF04083">
    <property type="entry name" value="Abhydro_lipase"/>
    <property type="match status" value="1"/>
</dbReference>
<dbReference type="STRING" id="6689.A0A423TSU7"/>
<accession>A0A423TSU7</accession>
<dbReference type="GO" id="GO:0016787">
    <property type="term" value="F:hydrolase activity"/>
    <property type="evidence" value="ECO:0007669"/>
    <property type="project" value="UniProtKB-KW"/>
</dbReference>
<evidence type="ECO:0000256" key="6">
    <source>
        <dbReference type="ARBA" id="ARBA00023180"/>
    </source>
</evidence>
<feature type="domain" description="Partial AB-hydrolase lipase" evidence="9">
    <location>
        <begin position="44"/>
        <end position="119"/>
    </location>
</feature>
<keyword evidence="3" id="KW-0378">Hydrolase</keyword>
<dbReference type="InterPro" id="IPR029058">
    <property type="entry name" value="AB_hydrolase_fold"/>
</dbReference>
<keyword evidence="6" id="KW-0325">Glycoprotein</keyword>
<feature type="chain" id="PRO_5019367108" evidence="7">
    <location>
        <begin position="17"/>
        <end position="268"/>
    </location>
</feature>
<reference evidence="10 11" key="2">
    <citation type="submission" date="2019-01" db="EMBL/GenBank/DDBJ databases">
        <title>The decoding of complex shrimp genome reveals the adaptation for benthos swimmer, frequently molting mechanism and breeding impact on genome.</title>
        <authorList>
            <person name="Sun Y."/>
            <person name="Gao Y."/>
            <person name="Yu Y."/>
        </authorList>
    </citation>
    <scope>NUCLEOTIDE SEQUENCE [LARGE SCALE GENOMIC DNA]</scope>
    <source>
        <tissue evidence="10">Muscle</tissue>
    </source>
</reference>
<evidence type="ECO:0000259" key="9">
    <source>
        <dbReference type="Pfam" id="PF04083"/>
    </source>
</evidence>
<dbReference type="Proteomes" id="UP000283509">
    <property type="component" value="Unassembled WGS sequence"/>
</dbReference>
<feature type="domain" description="AB hydrolase-1" evidence="8">
    <location>
        <begin position="129"/>
        <end position="210"/>
    </location>
</feature>
<organism evidence="10 11">
    <name type="scientific">Penaeus vannamei</name>
    <name type="common">Whiteleg shrimp</name>
    <name type="synonym">Litopenaeus vannamei</name>
    <dbReference type="NCBI Taxonomy" id="6689"/>
    <lineage>
        <taxon>Eukaryota</taxon>
        <taxon>Metazoa</taxon>
        <taxon>Ecdysozoa</taxon>
        <taxon>Arthropoda</taxon>
        <taxon>Crustacea</taxon>
        <taxon>Multicrustacea</taxon>
        <taxon>Malacostraca</taxon>
        <taxon>Eumalacostraca</taxon>
        <taxon>Eucarida</taxon>
        <taxon>Decapoda</taxon>
        <taxon>Dendrobranchiata</taxon>
        <taxon>Penaeoidea</taxon>
        <taxon>Penaeidae</taxon>
        <taxon>Penaeus</taxon>
    </lineage>
</organism>
<keyword evidence="11" id="KW-1185">Reference proteome</keyword>
<reference evidence="10 11" key="1">
    <citation type="submission" date="2018-04" db="EMBL/GenBank/DDBJ databases">
        <authorList>
            <person name="Zhang X."/>
            <person name="Yuan J."/>
            <person name="Li F."/>
            <person name="Xiang J."/>
        </authorList>
    </citation>
    <scope>NUCLEOTIDE SEQUENCE [LARGE SCALE GENOMIC DNA]</scope>
    <source>
        <tissue evidence="10">Muscle</tissue>
    </source>
</reference>
<proteinExistence type="inferred from homology"/>
<dbReference type="AlphaFoldDB" id="A0A423TSU7"/>
<evidence type="ECO:0000256" key="4">
    <source>
        <dbReference type="ARBA" id="ARBA00022963"/>
    </source>
</evidence>
<keyword evidence="4" id="KW-0442">Lipid degradation</keyword>
<protein>
    <submittedName>
        <fullName evidence="10">Uncharacterized protein</fullName>
    </submittedName>
</protein>
<evidence type="ECO:0000256" key="5">
    <source>
        <dbReference type="ARBA" id="ARBA00023098"/>
    </source>
</evidence>
<dbReference type="InterPro" id="IPR000073">
    <property type="entry name" value="AB_hydrolase_1"/>
</dbReference>
<dbReference type="GO" id="GO:0016042">
    <property type="term" value="P:lipid catabolic process"/>
    <property type="evidence" value="ECO:0007669"/>
    <property type="project" value="UniProtKB-KW"/>
</dbReference>
<sequence length="268" mass="30156">MALVLLFLVHLATATASGLVGFGQLDGSPFDQPHLHPHTFLLTPQLIRVRGYPSEIHQVITDDGYILEIHRIPHGRNGGSRNQNRILPSARNGNGRRENRRVAFIQHCVLCSSADFVMNDPDQALAFILADAGYDVWLGNARGNIYGRRHVRLSPEGSEFWDFSMNEVARYDIPSMLRYVRDTTGAQRVYYTGHSMGTTVFFAMMNYHPHINDWIHVMAAMAPRGGGGISRNMDFLSYSLSSPAYLRNHTFLANHLHFPFTSSSFPLL</sequence>
<dbReference type="SUPFAM" id="SSF53474">
    <property type="entry name" value="alpha/beta-Hydrolases"/>
    <property type="match status" value="1"/>
</dbReference>
<evidence type="ECO:0000313" key="10">
    <source>
        <dbReference type="EMBL" id="ROT79546.1"/>
    </source>
</evidence>
<keyword evidence="2 7" id="KW-0732">Signal</keyword>
<dbReference type="FunFam" id="3.40.50.1820:FF:000057">
    <property type="entry name" value="Lipase"/>
    <property type="match status" value="1"/>
</dbReference>
<dbReference type="OrthoDB" id="9974421at2759"/>
<comment type="similarity">
    <text evidence="1">Belongs to the AB hydrolase superfamily. Lipase family.</text>
</comment>
<dbReference type="EMBL" id="QCYY01001228">
    <property type="protein sequence ID" value="ROT79546.1"/>
    <property type="molecule type" value="Genomic_DNA"/>
</dbReference>
<evidence type="ECO:0000256" key="3">
    <source>
        <dbReference type="ARBA" id="ARBA00022801"/>
    </source>
</evidence>
<gene>
    <name evidence="10" type="ORF">C7M84_001741</name>
</gene>
<evidence type="ECO:0000256" key="2">
    <source>
        <dbReference type="ARBA" id="ARBA00022729"/>
    </source>
</evidence>
<evidence type="ECO:0000256" key="1">
    <source>
        <dbReference type="ARBA" id="ARBA00010701"/>
    </source>
</evidence>
<evidence type="ECO:0000259" key="8">
    <source>
        <dbReference type="Pfam" id="PF00561"/>
    </source>
</evidence>
<evidence type="ECO:0000313" key="11">
    <source>
        <dbReference type="Proteomes" id="UP000283509"/>
    </source>
</evidence>
<comment type="caution">
    <text evidence="10">The sequence shown here is derived from an EMBL/GenBank/DDBJ whole genome shotgun (WGS) entry which is preliminary data.</text>
</comment>